<feature type="domain" description="Homing endonuclease LAGLIDADG" evidence="1">
    <location>
        <begin position="10"/>
        <end position="113"/>
    </location>
</feature>
<dbReference type="EMBL" id="MK820635">
    <property type="protein sequence ID" value="QCW06904.1"/>
    <property type="molecule type" value="Genomic_DNA"/>
</dbReference>
<dbReference type="AlphaFoldDB" id="A0A4Y5MV27"/>
<protein>
    <recommendedName>
        <fullName evidence="1">Homing endonuclease LAGLIDADG domain-containing protein</fullName>
    </recommendedName>
</protein>
<evidence type="ECO:0000313" key="2">
    <source>
        <dbReference type="EMBL" id="QCW06904.1"/>
    </source>
</evidence>
<evidence type="ECO:0000259" key="1">
    <source>
        <dbReference type="Pfam" id="PF03161"/>
    </source>
</evidence>
<dbReference type="GO" id="GO:0004519">
    <property type="term" value="F:endonuclease activity"/>
    <property type="evidence" value="ECO:0007669"/>
    <property type="project" value="InterPro"/>
</dbReference>
<dbReference type="SUPFAM" id="SSF55608">
    <property type="entry name" value="Homing endonucleases"/>
    <property type="match status" value="1"/>
</dbReference>
<organism evidence="2">
    <name type="scientific">Orbilia brochopaga</name>
    <dbReference type="NCBI Taxonomy" id="3140254"/>
    <lineage>
        <taxon>Eukaryota</taxon>
        <taxon>Fungi</taxon>
        <taxon>Dikarya</taxon>
        <taxon>Ascomycota</taxon>
        <taxon>Pezizomycotina</taxon>
        <taxon>Orbiliomycetes</taxon>
        <taxon>Orbiliales</taxon>
        <taxon>Orbiliaceae</taxon>
        <taxon>Orbilia</taxon>
    </lineage>
</organism>
<sequence>MIKLPYSKKSVIIGLILSEGWLTIASKTNKNARLGFKQSLSKASYVWFVFNLLSHYCSSYPQLTKGIRIGVRFFGLQFFTRSLPCFTEIYYLFYPQGVKVIPDNIYELLTPCSRSSYHGRWFCATVWLNSLY</sequence>
<name>A0A4Y5MV27_9PEZI</name>
<reference evidence="2" key="1">
    <citation type="submission" date="2019-04" db="EMBL/GenBank/DDBJ databases">
        <authorList>
            <person name="Yu Z."/>
            <person name="Deng C."/>
        </authorList>
    </citation>
    <scope>NUCLEOTIDE SEQUENCE</scope>
</reference>
<dbReference type="InterPro" id="IPR004860">
    <property type="entry name" value="LAGLIDADG_dom"/>
</dbReference>
<geneLocation type="mitochondrion" evidence="2"/>
<keyword evidence="2" id="KW-0496">Mitochondrion</keyword>
<gene>
    <name evidence="2" type="primary">orf132</name>
</gene>
<dbReference type="Pfam" id="PF03161">
    <property type="entry name" value="LAGLIDADG_2"/>
    <property type="match status" value="1"/>
</dbReference>
<accession>A0A4Y5MV27</accession>
<dbReference type="InterPro" id="IPR027434">
    <property type="entry name" value="Homing_endonucl"/>
</dbReference>
<dbReference type="Gene3D" id="3.10.28.10">
    <property type="entry name" value="Homing endonucleases"/>
    <property type="match status" value="1"/>
</dbReference>
<proteinExistence type="predicted"/>